<protein>
    <recommendedName>
        <fullName evidence="7">Acyl-peptide hydrolase</fullName>
    </recommendedName>
    <alternativeName>
        <fullName evidence="6">Acylaminoacyl-peptidase</fullName>
    </alternativeName>
</protein>
<evidence type="ECO:0000256" key="1">
    <source>
        <dbReference type="ARBA" id="ARBA00005228"/>
    </source>
</evidence>
<evidence type="ECO:0000256" key="8">
    <source>
        <dbReference type="ARBA" id="ARBA00045885"/>
    </source>
</evidence>
<dbReference type="PANTHER" id="PTHR42776:SF27">
    <property type="entry name" value="DIPEPTIDYL PEPTIDASE FAMILY MEMBER 6"/>
    <property type="match status" value="1"/>
</dbReference>
<dbReference type="OrthoDB" id="4269629at2"/>
<evidence type="ECO:0000256" key="2">
    <source>
        <dbReference type="ARBA" id="ARBA00022670"/>
    </source>
</evidence>
<dbReference type="InterPro" id="IPR023302">
    <property type="entry name" value="Pept_S9A_N"/>
</dbReference>
<dbReference type="GO" id="GO:0004252">
    <property type="term" value="F:serine-type endopeptidase activity"/>
    <property type="evidence" value="ECO:0007669"/>
    <property type="project" value="InterPro"/>
</dbReference>
<proteinExistence type="inferred from homology"/>
<evidence type="ECO:0000256" key="10">
    <source>
        <dbReference type="SAM" id="SignalP"/>
    </source>
</evidence>
<evidence type="ECO:0000313" key="14">
    <source>
        <dbReference type="Proteomes" id="UP000237968"/>
    </source>
</evidence>
<feature type="region of interest" description="Disordered" evidence="9">
    <location>
        <begin position="20"/>
        <end position="61"/>
    </location>
</feature>
<sequence>MRSLVPLVLALSLAACEQQAPTTTPDASPDSGDESTAAPHPYPRYSAKQFHETTRVRGSSFSPDETKLLVMSDHTGVPNVYEQPLAGGELVPLTTGDEVSKYAVSYFPKDERFLFAADGGGDELNHLFVGEKGKEAIDITPGEGFRADFGNWTADKSGFFVSSNERDPKSFDIYLYDAKTLERKMIFKNEGGVLPAAIDPNLRWLAVDKLVDNADSNIYLIDLHKKKPKQVLITEHAGKVELRASHFSRDGKTLYYSTNEHSEWDQFWAYDIAKKTHAEVLKADWDVLFFKDSEHDKYRVSLVNQDARGKLTITERASGETVDIPGLPPGNIEEASFSPSETKLVLHMSTDRTPTDLYLYDLEAKTLKQLSDTLNPQIDAEQLVNAEVLRFESYDGVQVPSILWKPREASAENKVPVMLWIHGGPGGQTWAAYRPTIQYLVNQGYAIFAVNNRGSSGYGKTFYHLDDRKHGDADLDDCVAAKAYLQGLDWVDTDSIGIMGGSYGGYMTLAALAFRPDEFKVGIDIFGVANWIRTLESIPPWWDAFRASLYAEIGDPKADRERLEAHSPLLHADKITKPLLVIQGANDPRVLRAESDEIVEAVKKKGVPVEYVIFDDEGHGFAKRENAIKADEAMKNFLDAHLRGS</sequence>
<dbReference type="PROSITE" id="PS00708">
    <property type="entry name" value="PRO_ENDOPEP_SER"/>
    <property type="match status" value="1"/>
</dbReference>
<evidence type="ECO:0000256" key="7">
    <source>
        <dbReference type="ARBA" id="ARBA00032596"/>
    </source>
</evidence>
<evidence type="ECO:0000256" key="5">
    <source>
        <dbReference type="ARBA" id="ARBA00022990"/>
    </source>
</evidence>
<keyword evidence="14" id="KW-1185">Reference proteome</keyword>
<name>A0A2S9XBC2_9BACT</name>
<dbReference type="GO" id="GO:0006508">
    <property type="term" value="P:proteolysis"/>
    <property type="evidence" value="ECO:0007669"/>
    <property type="project" value="UniProtKB-KW"/>
</dbReference>
<keyword evidence="2" id="KW-0645">Protease</keyword>
<keyword evidence="10" id="KW-0732">Signal</keyword>
<dbReference type="InterPro" id="IPR001375">
    <property type="entry name" value="Peptidase_S9_cat"/>
</dbReference>
<dbReference type="EMBL" id="PVNK01000307">
    <property type="protein sequence ID" value="PRP90001.1"/>
    <property type="molecule type" value="Genomic_DNA"/>
</dbReference>
<dbReference type="PANTHER" id="PTHR42776">
    <property type="entry name" value="SERINE PEPTIDASE S9 FAMILY MEMBER"/>
    <property type="match status" value="1"/>
</dbReference>
<comment type="caution">
    <text evidence="13">The sequence shown here is derived from an EMBL/GenBank/DDBJ whole genome shotgun (WGS) entry which is preliminary data.</text>
</comment>
<dbReference type="InterPro" id="IPR002471">
    <property type="entry name" value="Pept_S9_AS"/>
</dbReference>
<dbReference type="InterPro" id="IPR011042">
    <property type="entry name" value="6-blade_b-propeller_TolB-like"/>
</dbReference>
<dbReference type="SUPFAM" id="SSF53474">
    <property type="entry name" value="alpha/beta-Hydrolases"/>
    <property type="match status" value="1"/>
</dbReference>
<evidence type="ECO:0000256" key="9">
    <source>
        <dbReference type="SAM" id="MobiDB-lite"/>
    </source>
</evidence>
<dbReference type="SUPFAM" id="SSF82171">
    <property type="entry name" value="DPP6 N-terminal domain-like"/>
    <property type="match status" value="1"/>
</dbReference>
<dbReference type="Pfam" id="PF02897">
    <property type="entry name" value="Peptidase_S9_N"/>
    <property type="match status" value="1"/>
</dbReference>
<comment type="function">
    <text evidence="8">This enzyme catalyzes the hydrolysis of the N-terminal peptide bond of an N-acetylated peptide to generate an N-acetylated amino acid and a peptide with a free N-terminus. It preferentially cleaves off Ac-Ala, Ac-Met and Ac-Ser. Also, involved in the degradation of oxidized and glycated proteins.</text>
</comment>
<feature type="domain" description="Peptidase S9A N-terminal" evidence="12">
    <location>
        <begin position="109"/>
        <end position="371"/>
    </location>
</feature>
<keyword evidence="5" id="KW-0007">Acetylation</keyword>
<feature type="domain" description="Peptidase S9 prolyl oligopeptidase catalytic" evidence="11">
    <location>
        <begin position="434"/>
        <end position="643"/>
    </location>
</feature>
<dbReference type="Gene3D" id="3.40.50.1820">
    <property type="entry name" value="alpha/beta hydrolase"/>
    <property type="match status" value="1"/>
</dbReference>
<feature type="chain" id="PRO_5015481612" description="Acyl-peptide hydrolase" evidence="10">
    <location>
        <begin position="21"/>
        <end position="645"/>
    </location>
</feature>
<evidence type="ECO:0000313" key="13">
    <source>
        <dbReference type="EMBL" id="PRP90001.1"/>
    </source>
</evidence>
<dbReference type="InterPro" id="IPR002470">
    <property type="entry name" value="Peptidase_S9A"/>
</dbReference>
<evidence type="ECO:0000259" key="11">
    <source>
        <dbReference type="Pfam" id="PF00326"/>
    </source>
</evidence>
<keyword evidence="3 13" id="KW-0378">Hydrolase</keyword>
<evidence type="ECO:0000256" key="6">
    <source>
        <dbReference type="ARBA" id="ARBA00032284"/>
    </source>
</evidence>
<comment type="similarity">
    <text evidence="1">Belongs to the peptidase S9A family.</text>
</comment>
<dbReference type="Proteomes" id="UP000237968">
    <property type="component" value="Unassembled WGS sequence"/>
</dbReference>
<evidence type="ECO:0000259" key="12">
    <source>
        <dbReference type="Pfam" id="PF02897"/>
    </source>
</evidence>
<accession>A0A2S9XBC2</accession>
<dbReference type="Pfam" id="PF00326">
    <property type="entry name" value="Peptidase_S9"/>
    <property type="match status" value="1"/>
</dbReference>
<evidence type="ECO:0000256" key="4">
    <source>
        <dbReference type="ARBA" id="ARBA00022825"/>
    </source>
</evidence>
<organism evidence="13 14">
    <name type="scientific">Enhygromyxa salina</name>
    <dbReference type="NCBI Taxonomy" id="215803"/>
    <lineage>
        <taxon>Bacteria</taxon>
        <taxon>Pseudomonadati</taxon>
        <taxon>Myxococcota</taxon>
        <taxon>Polyangia</taxon>
        <taxon>Nannocystales</taxon>
        <taxon>Nannocystaceae</taxon>
        <taxon>Enhygromyxa</taxon>
    </lineage>
</organism>
<dbReference type="PROSITE" id="PS51257">
    <property type="entry name" value="PROKAR_LIPOPROTEIN"/>
    <property type="match status" value="1"/>
</dbReference>
<reference evidence="13 14" key="1">
    <citation type="submission" date="2018-03" db="EMBL/GenBank/DDBJ databases">
        <title>Draft Genome Sequences of the Obligatory Marine Myxobacteria Enhygromyxa salina SWB005.</title>
        <authorList>
            <person name="Poehlein A."/>
            <person name="Moghaddam J.A."/>
            <person name="Harms H."/>
            <person name="Alanjari M."/>
            <person name="Koenig G.M."/>
            <person name="Daniel R."/>
            <person name="Schaeberle T.F."/>
        </authorList>
    </citation>
    <scope>NUCLEOTIDE SEQUENCE [LARGE SCALE GENOMIC DNA]</scope>
    <source>
        <strain evidence="13 14">SWB005</strain>
    </source>
</reference>
<gene>
    <name evidence="13" type="primary">ptpA_5</name>
    <name evidence="13" type="ORF">ENSA5_68820</name>
</gene>
<dbReference type="InterPro" id="IPR029058">
    <property type="entry name" value="AB_hydrolase_fold"/>
</dbReference>
<dbReference type="PRINTS" id="PR00862">
    <property type="entry name" value="PROLIGOPTASE"/>
</dbReference>
<evidence type="ECO:0000256" key="3">
    <source>
        <dbReference type="ARBA" id="ARBA00022801"/>
    </source>
</evidence>
<feature type="signal peptide" evidence="10">
    <location>
        <begin position="1"/>
        <end position="20"/>
    </location>
</feature>
<dbReference type="Gene3D" id="2.120.10.30">
    <property type="entry name" value="TolB, C-terminal domain"/>
    <property type="match status" value="2"/>
</dbReference>
<dbReference type="AlphaFoldDB" id="A0A2S9XBC2"/>
<keyword evidence="4" id="KW-0720">Serine protease</keyword>